<name>A0A812MKU9_9DINO</name>
<gene>
    <name evidence="1" type="primary">CACNA1A</name>
    <name evidence="1" type="ORF">SNAT2548_LOCUS14278</name>
</gene>
<keyword evidence="2" id="KW-1185">Reference proteome</keyword>
<protein>
    <submittedName>
        <fullName evidence="1">CACNA1A protein</fullName>
    </submittedName>
</protein>
<dbReference type="AlphaFoldDB" id="A0A812MKU9"/>
<sequence length="101" mass="11240">MCLFSAKLTGSLPSHCDCTDLEAWSEFDGTEEDHGVSYNDTVEAQPPGVLKMVDYLTQADRQLYNASVERFIEDIKDVEGTFGVKVLCSEQEASLRQKMAV</sequence>
<comment type="caution">
    <text evidence="1">The sequence shown here is derived from an EMBL/GenBank/DDBJ whole genome shotgun (WGS) entry which is preliminary data.</text>
</comment>
<dbReference type="Proteomes" id="UP000604046">
    <property type="component" value="Unassembled WGS sequence"/>
</dbReference>
<reference evidence="1" key="1">
    <citation type="submission" date="2021-02" db="EMBL/GenBank/DDBJ databases">
        <authorList>
            <person name="Dougan E. K."/>
            <person name="Rhodes N."/>
            <person name="Thang M."/>
            <person name="Chan C."/>
        </authorList>
    </citation>
    <scope>NUCLEOTIDE SEQUENCE</scope>
</reference>
<evidence type="ECO:0000313" key="1">
    <source>
        <dbReference type="EMBL" id="CAE7269191.1"/>
    </source>
</evidence>
<evidence type="ECO:0000313" key="2">
    <source>
        <dbReference type="Proteomes" id="UP000604046"/>
    </source>
</evidence>
<accession>A0A812MKU9</accession>
<dbReference type="EMBL" id="CAJNDS010001646">
    <property type="protein sequence ID" value="CAE7269191.1"/>
    <property type="molecule type" value="Genomic_DNA"/>
</dbReference>
<proteinExistence type="predicted"/>
<organism evidence="1 2">
    <name type="scientific">Symbiodinium natans</name>
    <dbReference type="NCBI Taxonomy" id="878477"/>
    <lineage>
        <taxon>Eukaryota</taxon>
        <taxon>Sar</taxon>
        <taxon>Alveolata</taxon>
        <taxon>Dinophyceae</taxon>
        <taxon>Suessiales</taxon>
        <taxon>Symbiodiniaceae</taxon>
        <taxon>Symbiodinium</taxon>
    </lineage>
</organism>
<dbReference type="OrthoDB" id="434408at2759"/>